<feature type="compositionally biased region" description="Low complexity" evidence="6">
    <location>
        <begin position="186"/>
        <end position="205"/>
    </location>
</feature>
<name>A0ABR4LHW9_9EURO</name>
<feature type="compositionally biased region" description="Polar residues" evidence="6">
    <location>
        <begin position="219"/>
        <end position="229"/>
    </location>
</feature>
<dbReference type="PROSITE" id="PS50157">
    <property type="entry name" value="ZINC_FINGER_C2H2_2"/>
    <property type="match status" value="2"/>
</dbReference>
<feature type="compositionally biased region" description="Polar residues" evidence="6">
    <location>
        <begin position="71"/>
        <end position="84"/>
    </location>
</feature>
<dbReference type="SMART" id="SM00355">
    <property type="entry name" value="ZnF_C2H2"/>
    <property type="match status" value="3"/>
</dbReference>
<comment type="caution">
    <text evidence="8">The sequence shown here is derived from an EMBL/GenBank/DDBJ whole genome shotgun (WGS) entry which is preliminary data.</text>
</comment>
<dbReference type="InterPro" id="IPR051580">
    <property type="entry name" value="ZnF-Chromatin_assoc"/>
</dbReference>
<sequence>MTTNTTSPIDIATRQTSVSPPGQQASNLTSALRGAGNAERTSSVSHANGIPISMFKTPAPRKDSIGAATAQWGNGTKPISMTSSNRDKQRRESLAGSLVGGMSWGGVSVGSWIRDDIIMTGTSPFTTFQSPSFHSSSYLPKLEANFMRDFSCCGVTLPTLHDLLQHYEEAHATKSGHRPSQVDSRAALAAAAISQQQSQQNNNQNRGLQPDRPLDMQRKMNQPHTPQQHSDMDAIDDMELDDAMDDGEASSQLFTNQSRDPSQGGYGTPNRGVPNLNLSMLPSHQGFNGSQPGTPVASARPLSLQNNPTVSSVNTPTLMPNALQNSQFRGTPDSSTPGTPAEFDDSMMNSFGELSVQTAMLQGQQFSRFVGNNDMVDLCIDEPAKRLFSPTGGINPSNAHFKLSGAQYGPNSDIARRIREQQMLAGVPDTTSLLPNEEPKPYRCPVIGCEKAYKNQNGLKYHKAHGHNNQQLHDNADGTFSIVNPETSAPYPGTLGMEKEKPYRCDVCGKRYKNLNGLKYHKSHSPPCNPDFQLAAARSLNYGGGVMQGQNINVAGAGLPGIGEEGLL</sequence>
<dbReference type="Gene3D" id="3.30.160.60">
    <property type="entry name" value="Classic Zinc Finger"/>
    <property type="match status" value="2"/>
</dbReference>
<protein>
    <recommendedName>
        <fullName evidence="7">C2H2-type domain-containing protein</fullName>
    </recommendedName>
</protein>
<proteinExistence type="predicted"/>
<evidence type="ECO:0000256" key="1">
    <source>
        <dbReference type="ARBA" id="ARBA00022723"/>
    </source>
</evidence>
<feature type="region of interest" description="Disordered" evidence="6">
    <location>
        <begin position="253"/>
        <end position="343"/>
    </location>
</feature>
<evidence type="ECO:0000259" key="7">
    <source>
        <dbReference type="PROSITE" id="PS50157"/>
    </source>
</evidence>
<feature type="compositionally biased region" description="Polar residues" evidence="6">
    <location>
        <begin position="303"/>
        <end position="338"/>
    </location>
</feature>
<feature type="compositionally biased region" description="Polar residues" evidence="6">
    <location>
        <begin position="1"/>
        <end position="30"/>
    </location>
</feature>
<evidence type="ECO:0000256" key="4">
    <source>
        <dbReference type="ARBA" id="ARBA00022833"/>
    </source>
</evidence>
<dbReference type="Proteomes" id="UP001610432">
    <property type="component" value="Unassembled WGS sequence"/>
</dbReference>
<feature type="region of interest" description="Disordered" evidence="6">
    <location>
        <begin position="171"/>
        <end position="232"/>
    </location>
</feature>
<keyword evidence="2" id="KW-0677">Repeat</keyword>
<dbReference type="GeneID" id="98141104"/>
<dbReference type="PANTHER" id="PTHR23057">
    <property type="entry name" value="JUXTAPOSED WITH ANOTHER ZINC FINGER PROTEIN 1"/>
    <property type="match status" value="1"/>
</dbReference>
<feature type="region of interest" description="Disordered" evidence="6">
    <location>
        <begin position="65"/>
        <end position="92"/>
    </location>
</feature>
<feature type="region of interest" description="Disordered" evidence="6">
    <location>
        <begin position="1"/>
        <end position="45"/>
    </location>
</feature>
<dbReference type="InterPro" id="IPR036236">
    <property type="entry name" value="Znf_C2H2_sf"/>
</dbReference>
<keyword evidence="9" id="KW-1185">Reference proteome</keyword>
<dbReference type="RefSeq" id="XP_070882693.1">
    <property type="nucleotide sequence ID" value="XM_071026032.1"/>
</dbReference>
<keyword evidence="4" id="KW-0862">Zinc</keyword>
<evidence type="ECO:0000313" key="9">
    <source>
        <dbReference type="Proteomes" id="UP001610432"/>
    </source>
</evidence>
<evidence type="ECO:0000256" key="2">
    <source>
        <dbReference type="ARBA" id="ARBA00022737"/>
    </source>
</evidence>
<dbReference type="SUPFAM" id="SSF57667">
    <property type="entry name" value="beta-beta-alpha zinc fingers"/>
    <property type="match status" value="1"/>
</dbReference>
<evidence type="ECO:0000256" key="5">
    <source>
        <dbReference type="PROSITE-ProRule" id="PRU00042"/>
    </source>
</evidence>
<feature type="compositionally biased region" description="Polar residues" evidence="6">
    <location>
        <begin position="276"/>
        <end position="293"/>
    </location>
</feature>
<keyword evidence="1" id="KW-0479">Metal-binding</keyword>
<gene>
    <name evidence="8" type="ORF">BJX67DRAFT_237341</name>
</gene>
<organism evidence="8 9">
    <name type="scientific">Aspergillus lucknowensis</name>
    <dbReference type="NCBI Taxonomy" id="176173"/>
    <lineage>
        <taxon>Eukaryota</taxon>
        <taxon>Fungi</taxon>
        <taxon>Dikarya</taxon>
        <taxon>Ascomycota</taxon>
        <taxon>Pezizomycotina</taxon>
        <taxon>Eurotiomycetes</taxon>
        <taxon>Eurotiomycetidae</taxon>
        <taxon>Eurotiales</taxon>
        <taxon>Aspergillaceae</taxon>
        <taxon>Aspergillus</taxon>
        <taxon>Aspergillus subgen. Nidulantes</taxon>
    </lineage>
</organism>
<dbReference type="InterPro" id="IPR013087">
    <property type="entry name" value="Znf_C2H2_type"/>
</dbReference>
<feature type="domain" description="C2H2-type" evidence="7">
    <location>
        <begin position="503"/>
        <end position="530"/>
    </location>
</feature>
<evidence type="ECO:0000256" key="3">
    <source>
        <dbReference type="ARBA" id="ARBA00022771"/>
    </source>
</evidence>
<evidence type="ECO:0000256" key="6">
    <source>
        <dbReference type="SAM" id="MobiDB-lite"/>
    </source>
</evidence>
<feature type="domain" description="C2H2-type" evidence="7">
    <location>
        <begin position="442"/>
        <end position="472"/>
    </location>
</feature>
<reference evidence="8 9" key="1">
    <citation type="submission" date="2024-07" db="EMBL/GenBank/DDBJ databases">
        <title>Section-level genome sequencing and comparative genomics of Aspergillus sections Usti and Cavernicolus.</title>
        <authorList>
            <consortium name="Lawrence Berkeley National Laboratory"/>
            <person name="Nybo J.L."/>
            <person name="Vesth T.C."/>
            <person name="Theobald S."/>
            <person name="Frisvad J.C."/>
            <person name="Larsen T.O."/>
            <person name="Kjaerboelling I."/>
            <person name="Rothschild-Mancinelli K."/>
            <person name="Lyhne E.K."/>
            <person name="Kogle M.E."/>
            <person name="Barry K."/>
            <person name="Clum A."/>
            <person name="Na H."/>
            <person name="Ledsgaard L."/>
            <person name="Lin J."/>
            <person name="Lipzen A."/>
            <person name="Kuo A."/>
            <person name="Riley R."/>
            <person name="Mondo S."/>
            <person name="Labutti K."/>
            <person name="Haridas S."/>
            <person name="Pangalinan J."/>
            <person name="Salamov A.A."/>
            <person name="Simmons B.A."/>
            <person name="Magnuson J.K."/>
            <person name="Chen J."/>
            <person name="Drula E."/>
            <person name="Henrissat B."/>
            <person name="Wiebenga A."/>
            <person name="Lubbers R.J."/>
            <person name="Gomes A.C."/>
            <person name="Macurrencykelacurrency M.R."/>
            <person name="Stajich J."/>
            <person name="Grigoriev I.V."/>
            <person name="Mortensen U.H."/>
            <person name="De Vries R.P."/>
            <person name="Baker S.E."/>
            <person name="Andersen M.R."/>
        </authorList>
    </citation>
    <scope>NUCLEOTIDE SEQUENCE [LARGE SCALE GENOMIC DNA]</scope>
    <source>
        <strain evidence="8 9">CBS 449.75</strain>
    </source>
</reference>
<dbReference type="PROSITE" id="PS00028">
    <property type="entry name" value="ZINC_FINGER_C2H2_1"/>
    <property type="match status" value="1"/>
</dbReference>
<accession>A0ABR4LHW9</accession>
<evidence type="ECO:0000313" key="8">
    <source>
        <dbReference type="EMBL" id="KAL2863714.1"/>
    </source>
</evidence>
<keyword evidence="3 5" id="KW-0863">Zinc-finger</keyword>
<dbReference type="EMBL" id="JBFXLQ010000048">
    <property type="protein sequence ID" value="KAL2863714.1"/>
    <property type="molecule type" value="Genomic_DNA"/>
</dbReference>
<dbReference type="PANTHER" id="PTHR23057:SF0">
    <property type="entry name" value="JUXTAPOSED WITH ANOTHER ZINC FINGER PROTEIN 1"/>
    <property type="match status" value="1"/>
</dbReference>